<dbReference type="PANTHER" id="PTHR10890:SF3">
    <property type="entry name" value="CYSTEINE--TRNA LIGASE, CYTOPLASMIC"/>
    <property type="match status" value="1"/>
</dbReference>
<evidence type="ECO:0000256" key="1">
    <source>
        <dbReference type="ARBA" id="ARBA00001947"/>
    </source>
</evidence>
<keyword evidence="3" id="KW-0436">Ligase</keyword>
<keyword evidence="5" id="KW-0547">Nucleotide-binding</keyword>
<evidence type="ECO:0000256" key="4">
    <source>
        <dbReference type="ARBA" id="ARBA00022723"/>
    </source>
</evidence>
<dbReference type="STRING" id="461836.A0A0L0DR55"/>
<gene>
    <name evidence="13" type="ORF">AMSG_01646</name>
</gene>
<keyword evidence="9 13" id="KW-0030">Aminoacyl-tRNA synthetase</keyword>
<dbReference type="Gene3D" id="1.20.120.1910">
    <property type="entry name" value="Cysteine-tRNA ligase, C-terminal anti-codon recognition domain"/>
    <property type="match status" value="1"/>
</dbReference>
<dbReference type="Gene3D" id="3.40.50.620">
    <property type="entry name" value="HUPs"/>
    <property type="match status" value="1"/>
</dbReference>
<dbReference type="EC" id="6.1.1.16" evidence="2"/>
<keyword evidence="8" id="KW-0648">Protein biosynthesis</keyword>
<dbReference type="Pfam" id="PF01406">
    <property type="entry name" value="tRNA-synt_1e"/>
    <property type="match status" value="1"/>
</dbReference>
<dbReference type="eggNOG" id="KOG2007">
    <property type="taxonomic scope" value="Eukaryota"/>
</dbReference>
<dbReference type="GeneID" id="25561390"/>
<dbReference type="CDD" id="cd00672">
    <property type="entry name" value="CysRS_core"/>
    <property type="match status" value="1"/>
</dbReference>
<evidence type="ECO:0000256" key="8">
    <source>
        <dbReference type="ARBA" id="ARBA00022917"/>
    </source>
</evidence>
<keyword evidence="14" id="KW-1185">Reference proteome</keyword>
<dbReference type="InterPro" id="IPR015803">
    <property type="entry name" value="Cys-tRNA-ligase"/>
</dbReference>
<evidence type="ECO:0000256" key="6">
    <source>
        <dbReference type="ARBA" id="ARBA00022833"/>
    </source>
</evidence>
<dbReference type="EMBL" id="GL349438">
    <property type="protein sequence ID" value="KNC54794.1"/>
    <property type="molecule type" value="Genomic_DNA"/>
</dbReference>
<dbReference type="SUPFAM" id="SSF52374">
    <property type="entry name" value="Nucleotidylyl transferase"/>
    <property type="match status" value="1"/>
</dbReference>
<protein>
    <recommendedName>
        <fullName evidence="2">cysteine--tRNA ligase</fullName>
        <ecNumber evidence="2">6.1.1.16</ecNumber>
    </recommendedName>
    <alternativeName>
        <fullName evidence="10">Cysteinyl-tRNA synthetase</fullName>
    </alternativeName>
</protein>
<organism evidence="13 14">
    <name type="scientific">Thecamonas trahens ATCC 50062</name>
    <dbReference type="NCBI Taxonomy" id="461836"/>
    <lineage>
        <taxon>Eukaryota</taxon>
        <taxon>Apusozoa</taxon>
        <taxon>Apusomonadida</taxon>
        <taxon>Apusomonadidae</taxon>
        <taxon>Thecamonas</taxon>
    </lineage>
</organism>
<dbReference type="NCBIfam" id="TIGR00435">
    <property type="entry name" value="cysS"/>
    <property type="match status" value="1"/>
</dbReference>
<dbReference type="HAMAP" id="MF_00041">
    <property type="entry name" value="Cys_tRNA_synth"/>
    <property type="match status" value="1"/>
</dbReference>
<feature type="region of interest" description="Disordered" evidence="11">
    <location>
        <begin position="720"/>
        <end position="740"/>
    </location>
</feature>
<dbReference type="SUPFAM" id="SSF47323">
    <property type="entry name" value="Anticodon-binding domain of a subclass of class I aminoacyl-tRNA synthetases"/>
    <property type="match status" value="1"/>
</dbReference>
<dbReference type="GO" id="GO:0005737">
    <property type="term" value="C:cytoplasm"/>
    <property type="evidence" value="ECO:0007669"/>
    <property type="project" value="TreeGrafter"/>
</dbReference>
<dbReference type="InterPro" id="IPR032678">
    <property type="entry name" value="tRNA-synt_1_cat_dom"/>
</dbReference>
<dbReference type="GO" id="GO:0005524">
    <property type="term" value="F:ATP binding"/>
    <property type="evidence" value="ECO:0007669"/>
    <property type="project" value="UniProtKB-KW"/>
</dbReference>
<name>A0A0L0DR55_THETB</name>
<dbReference type="InterPro" id="IPR009080">
    <property type="entry name" value="tRNAsynth_Ia_anticodon-bd"/>
</dbReference>
<evidence type="ECO:0000256" key="2">
    <source>
        <dbReference type="ARBA" id="ARBA00012832"/>
    </source>
</evidence>
<dbReference type="GO" id="GO:0004817">
    <property type="term" value="F:cysteine-tRNA ligase activity"/>
    <property type="evidence" value="ECO:0007669"/>
    <property type="project" value="UniProtKB-EC"/>
</dbReference>
<evidence type="ECO:0000313" key="14">
    <source>
        <dbReference type="Proteomes" id="UP000054408"/>
    </source>
</evidence>
<reference evidence="13 14" key="1">
    <citation type="submission" date="2010-05" db="EMBL/GenBank/DDBJ databases">
        <title>The Genome Sequence of Thecamonas trahens ATCC 50062.</title>
        <authorList>
            <consortium name="The Broad Institute Genome Sequencing Platform"/>
            <person name="Russ C."/>
            <person name="Cuomo C."/>
            <person name="Shea T."/>
            <person name="Young S.K."/>
            <person name="Zeng Q."/>
            <person name="Koehrsen M."/>
            <person name="Haas B."/>
            <person name="Borodovsky M."/>
            <person name="Guigo R."/>
            <person name="Alvarado L."/>
            <person name="Berlin A."/>
            <person name="Bochicchio J."/>
            <person name="Borenstein D."/>
            <person name="Chapman S."/>
            <person name="Chen Z."/>
            <person name="Freedman E."/>
            <person name="Gellesch M."/>
            <person name="Goldberg J."/>
            <person name="Griggs A."/>
            <person name="Gujja S."/>
            <person name="Heilman E."/>
            <person name="Heiman D."/>
            <person name="Hepburn T."/>
            <person name="Howarth C."/>
            <person name="Jen D."/>
            <person name="Larson L."/>
            <person name="Mehta T."/>
            <person name="Park D."/>
            <person name="Pearson M."/>
            <person name="Roberts A."/>
            <person name="Saif S."/>
            <person name="Shenoy N."/>
            <person name="Sisk P."/>
            <person name="Stolte C."/>
            <person name="Sykes S."/>
            <person name="Thomson T."/>
            <person name="Walk T."/>
            <person name="White J."/>
            <person name="Yandava C."/>
            <person name="Burger G."/>
            <person name="Gray M.W."/>
            <person name="Holland P.W.H."/>
            <person name="King N."/>
            <person name="Lang F.B.F."/>
            <person name="Roger A.J."/>
            <person name="Ruiz-Trillo I."/>
            <person name="Lander E."/>
            <person name="Nusbaum C."/>
        </authorList>
    </citation>
    <scope>NUCLEOTIDE SEQUENCE [LARGE SCALE GENOMIC DNA]</scope>
    <source>
        <strain evidence="13 14">ATCC 50062</strain>
    </source>
</reference>
<dbReference type="GO" id="GO:0006423">
    <property type="term" value="P:cysteinyl-tRNA aminoacylation"/>
    <property type="evidence" value="ECO:0007669"/>
    <property type="project" value="InterPro"/>
</dbReference>
<dbReference type="OrthoDB" id="438179at2759"/>
<evidence type="ECO:0000256" key="5">
    <source>
        <dbReference type="ARBA" id="ARBA00022741"/>
    </source>
</evidence>
<evidence type="ECO:0000256" key="9">
    <source>
        <dbReference type="ARBA" id="ARBA00023146"/>
    </source>
</evidence>
<feature type="domain" description="tRNA synthetases class I catalytic" evidence="12">
    <location>
        <begin position="58"/>
        <end position="465"/>
    </location>
</feature>
<dbReference type="Proteomes" id="UP000054408">
    <property type="component" value="Unassembled WGS sequence"/>
</dbReference>
<evidence type="ECO:0000256" key="3">
    <source>
        <dbReference type="ARBA" id="ARBA00022598"/>
    </source>
</evidence>
<evidence type="ECO:0000256" key="7">
    <source>
        <dbReference type="ARBA" id="ARBA00022840"/>
    </source>
</evidence>
<feature type="region of interest" description="Disordered" evidence="11">
    <location>
        <begin position="684"/>
        <end position="704"/>
    </location>
</feature>
<dbReference type="OMA" id="FHNDMKS"/>
<keyword evidence="6" id="KW-0862">Zinc</keyword>
<accession>A0A0L0DR55</accession>
<evidence type="ECO:0000256" key="10">
    <source>
        <dbReference type="ARBA" id="ARBA00031499"/>
    </source>
</evidence>
<evidence type="ECO:0000256" key="11">
    <source>
        <dbReference type="SAM" id="MobiDB-lite"/>
    </source>
</evidence>
<dbReference type="AlphaFoldDB" id="A0A0L0DR55"/>
<proteinExistence type="inferred from homology"/>
<keyword evidence="7" id="KW-0067">ATP-binding</keyword>
<dbReference type="InterPro" id="IPR024909">
    <property type="entry name" value="Cys-tRNA/MSH_ligase"/>
</dbReference>
<evidence type="ECO:0000259" key="12">
    <source>
        <dbReference type="Pfam" id="PF01406"/>
    </source>
</evidence>
<sequence>MDVNVECTHGVVVAESSSFMADNSNENHWAPPGDKDAVGSGYKGLHVLNTLTKNKDAFVPKNGNRVNWYICGPTVYDSAHLGHARAYLSFDIIRRILEDYFGYDVHAVMNITDVDDKIILRARQNYLFDEYKAAALVGSVPDVAADIAAAIEGYGFEAKAAELAEQETPESVAKAKLLAATKSSAEAGLASLAADGGAGEAIDAARDVLAVWLDAAKGASVTDLDIFAAHTRKYETEYLEDMEALGVRPPHALTRVSEYVDEIIEMTAKIVERGLGYVSNGSVYFATGSFMDAGHVYAKLAPEMRDNAKALAEGEGALAADSSSEKRSLADFALWKASKAGEPAWDSPWGRGRPGWHIECSAMAGAILGDHLDIHGGGVDLKFPHHDNELAQSEAYFGCHQWTSYFLHAGHLHIHGSKMSKSLKNFQTIREALESYSARQIRLLFLLHSWEGGLDYSNNSMQHAKDMEKKLREFFLNVSTLVREETPARSQKWGDAEVALESAIAAATADVDAALKDSFDTPKTMHVLADLISAVNVYRSAVGDAGVKSYLLMQAARFVARILGVFGVIDPLYATVETGFGFGSGALAGTGDAGSSSVVVEILTTLSKFRDAVRAGARAKASPGELLALCDELRDEILPELGVRLEDRDTGVAIVKLDDRETLLAERDERRAARAAREANAAAKAAARAAEQAARDARDSTPPADFFRLPEFDGQFSAFDDGGMPTADADGEPLKKSKLKNLTKQLKTHVKKHNKWLARQ</sequence>
<dbReference type="InterPro" id="IPR014729">
    <property type="entry name" value="Rossmann-like_a/b/a_fold"/>
</dbReference>
<dbReference type="PRINTS" id="PR00983">
    <property type="entry name" value="TRNASYNTHCYS"/>
</dbReference>
<dbReference type="GO" id="GO:0046872">
    <property type="term" value="F:metal ion binding"/>
    <property type="evidence" value="ECO:0007669"/>
    <property type="project" value="UniProtKB-KW"/>
</dbReference>
<keyword evidence="4" id="KW-0479">Metal-binding</keyword>
<comment type="cofactor">
    <cofactor evidence="1">
        <name>Zn(2+)</name>
        <dbReference type="ChEBI" id="CHEBI:29105"/>
    </cofactor>
</comment>
<evidence type="ECO:0000313" key="13">
    <source>
        <dbReference type="EMBL" id="KNC54794.1"/>
    </source>
</evidence>
<dbReference type="PANTHER" id="PTHR10890">
    <property type="entry name" value="CYSTEINYL-TRNA SYNTHETASE"/>
    <property type="match status" value="1"/>
</dbReference>
<dbReference type="RefSeq" id="XP_013761694.1">
    <property type="nucleotide sequence ID" value="XM_013906240.1"/>
</dbReference>